<reference evidence="1" key="1">
    <citation type="submission" date="2021-03" db="EMBL/GenBank/DDBJ databases">
        <title>Draft genome sequence of rust myrtle Austropuccinia psidii MF-1, a brazilian biotype.</title>
        <authorList>
            <person name="Quecine M.C."/>
            <person name="Pachon D.M.R."/>
            <person name="Bonatelli M.L."/>
            <person name="Correr F.H."/>
            <person name="Franceschini L.M."/>
            <person name="Leite T.F."/>
            <person name="Margarido G.R.A."/>
            <person name="Almeida C.A."/>
            <person name="Ferrarezi J.A."/>
            <person name="Labate C.A."/>
        </authorList>
    </citation>
    <scope>NUCLEOTIDE SEQUENCE</scope>
    <source>
        <strain evidence="1">MF-1</strain>
    </source>
</reference>
<evidence type="ECO:0000313" key="1">
    <source>
        <dbReference type="EMBL" id="MBW0506553.1"/>
    </source>
</evidence>
<dbReference type="AlphaFoldDB" id="A0A9Q3DRY0"/>
<dbReference type="Proteomes" id="UP000765509">
    <property type="component" value="Unassembled WGS sequence"/>
</dbReference>
<evidence type="ECO:0000313" key="2">
    <source>
        <dbReference type="Proteomes" id="UP000765509"/>
    </source>
</evidence>
<organism evidence="1 2">
    <name type="scientific">Austropuccinia psidii MF-1</name>
    <dbReference type="NCBI Taxonomy" id="1389203"/>
    <lineage>
        <taxon>Eukaryota</taxon>
        <taxon>Fungi</taxon>
        <taxon>Dikarya</taxon>
        <taxon>Basidiomycota</taxon>
        <taxon>Pucciniomycotina</taxon>
        <taxon>Pucciniomycetes</taxon>
        <taxon>Pucciniales</taxon>
        <taxon>Sphaerophragmiaceae</taxon>
        <taxon>Austropuccinia</taxon>
    </lineage>
</organism>
<keyword evidence="2" id="KW-1185">Reference proteome</keyword>
<sequence length="120" mass="13882">MLDKARQQETDVCKNFSDMKKESWDKIHKPPDYKVGDLVLVSSLSFNKIKGRKKLKDYFSGKFMIRALHGPNAMQIEVTSEIMRKHPTFPLSLIKSYRSSDTKLFPLRNETPLEIPPLEG</sequence>
<accession>A0A9Q3DRY0</accession>
<gene>
    <name evidence="1" type="ORF">O181_046268</name>
</gene>
<protein>
    <submittedName>
        <fullName evidence="1">Uncharacterized protein</fullName>
    </submittedName>
</protein>
<proteinExistence type="predicted"/>
<name>A0A9Q3DRY0_9BASI</name>
<comment type="caution">
    <text evidence="1">The sequence shown here is derived from an EMBL/GenBank/DDBJ whole genome shotgun (WGS) entry which is preliminary data.</text>
</comment>
<dbReference type="OrthoDB" id="167591at2759"/>
<dbReference type="EMBL" id="AVOT02019164">
    <property type="protein sequence ID" value="MBW0506553.1"/>
    <property type="molecule type" value="Genomic_DNA"/>
</dbReference>